<feature type="compositionally biased region" description="Low complexity" evidence="1">
    <location>
        <begin position="109"/>
        <end position="125"/>
    </location>
</feature>
<accession>A0AAE3YF33</accession>
<name>A0AAE3YF33_9MICC</name>
<dbReference type="EMBL" id="JAVDUI010000001">
    <property type="protein sequence ID" value="MDR6892229.1"/>
    <property type="molecule type" value="Genomic_DNA"/>
</dbReference>
<feature type="region of interest" description="Disordered" evidence="1">
    <location>
        <begin position="84"/>
        <end position="133"/>
    </location>
</feature>
<sequence length="133" mass="13782">MKYDISVPGCNSVITNVVTESKPFETASKGMAKDVPNAAKASRSGIVGKALIGYYERSFGKDVESIATLTGNGTTKLSEALTEFQQGDETMVQRSVTSIGHTESKGDDAPGAAKGGAAQSAGASDHGPRKDER</sequence>
<dbReference type="Proteomes" id="UP001247307">
    <property type="component" value="Unassembled WGS sequence"/>
</dbReference>
<dbReference type="InterPro" id="IPR045436">
    <property type="entry name" value="DUF6507"/>
</dbReference>
<organism evidence="2 3">
    <name type="scientific">Falsarthrobacter nasiphocae</name>
    <dbReference type="NCBI Taxonomy" id="189863"/>
    <lineage>
        <taxon>Bacteria</taxon>
        <taxon>Bacillati</taxon>
        <taxon>Actinomycetota</taxon>
        <taxon>Actinomycetes</taxon>
        <taxon>Micrococcales</taxon>
        <taxon>Micrococcaceae</taxon>
        <taxon>Falsarthrobacter</taxon>
    </lineage>
</organism>
<evidence type="ECO:0000256" key="1">
    <source>
        <dbReference type="SAM" id="MobiDB-lite"/>
    </source>
</evidence>
<reference evidence="2" key="1">
    <citation type="submission" date="2023-07" db="EMBL/GenBank/DDBJ databases">
        <title>Sequencing the genomes of 1000 actinobacteria strains.</title>
        <authorList>
            <person name="Klenk H.-P."/>
        </authorList>
    </citation>
    <scope>NUCLEOTIDE SEQUENCE</scope>
    <source>
        <strain evidence="2">DSM 13988</strain>
    </source>
</reference>
<feature type="compositionally biased region" description="Polar residues" evidence="1">
    <location>
        <begin position="84"/>
        <end position="101"/>
    </location>
</feature>
<evidence type="ECO:0000313" key="3">
    <source>
        <dbReference type="Proteomes" id="UP001247307"/>
    </source>
</evidence>
<dbReference type="AlphaFoldDB" id="A0AAE3YF33"/>
<proteinExistence type="predicted"/>
<comment type="caution">
    <text evidence="2">The sequence shown here is derived from an EMBL/GenBank/DDBJ whole genome shotgun (WGS) entry which is preliminary data.</text>
</comment>
<dbReference type="Pfam" id="PF20117">
    <property type="entry name" value="DUF6507"/>
    <property type="match status" value="1"/>
</dbReference>
<dbReference type="RefSeq" id="WP_309850916.1">
    <property type="nucleotide sequence ID" value="NZ_BAAAIU010000003.1"/>
</dbReference>
<keyword evidence="3" id="KW-1185">Reference proteome</keyword>
<gene>
    <name evidence="2" type="ORF">J2S35_001169</name>
</gene>
<evidence type="ECO:0000313" key="2">
    <source>
        <dbReference type="EMBL" id="MDR6892229.1"/>
    </source>
</evidence>
<protein>
    <submittedName>
        <fullName evidence="2">Uncharacterized protein</fullName>
    </submittedName>
</protein>